<dbReference type="GO" id="GO:0045271">
    <property type="term" value="C:respiratory chain complex I"/>
    <property type="evidence" value="ECO:0007669"/>
    <property type="project" value="UniProtKB-UniRule"/>
</dbReference>
<evidence type="ECO:0000313" key="13">
    <source>
        <dbReference type="Proteomes" id="UP000582016"/>
    </source>
</evidence>
<dbReference type="Pfam" id="PF06212">
    <property type="entry name" value="GRIM-19"/>
    <property type="match status" value="1"/>
</dbReference>
<proteinExistence type="inferred from homology"/>
<evidence type="ECO:0000256" key="8">
    <source>
        <dbReference type="ARBA" id="ARBA00022989"/>
    </source>
</evidence>
<keyword evidence="12" id="KW-0830">Ubiquinone</keyword>
<evidence type="ECO:0000313" key="12">
    <source>
        <dbReference type="EMBL" id="KAF5569334.1"/>
    </source>
</evidence>
<comment type="subcellular location">
    <subcellularLocation>
        <location evidence="1 11">Mitochondrion inner membrane</location>
        <topology evidence="1 11">Single-pass membrane protein</topology>
        <orientation evidence="1 11">Matrix side</orientation>
    </subcellularLocation>
</comment>
<reference evidence="12 13" key="1">
    <citation type="submission" date="2020-05" db="EMBL/GenBank/DDBJ databases">
        <title>Identification and distribution of gene clusters putatively required for synthesis of sphingolipid metabolism inhibitors in phylogenetically diverse species of the filamentous fungus Fusarium.</title>
        <authorList>
            <person name="Kim H.-S."/>
            <person name="Busman M."/>
            <person name="Brown D.W."/>
            <person name="Divon H."/>
            <person name="Uhlig S."/>
            <person name="Proctor R.H."/>
        </authorList>
    </citation>
    <scope>NUCLEOTIDE SEQUENCE [LARGE SCALE GENOMIC DNA]</scope>
    <source>
        <strain evidence="12 13">NRRL 13617</strain>
    </source>
</reference>
<keyword evidence="13" id="KW-1185">Reference proteome</keyword>
<evidence type="ECO:0000256" key="11">
    <source>
        <dbReference type="RuleBase" id="RU368034"/>
    </source>
</evidence>
<dbReference type="PANTHER" id="PTHR12966">
    <property type="entry name" value="NADH DEHYDROGENASE UBIQUINONE 1 ALPHA SUBCOMPLEX SUBUNIT 13"/>
    <property type="match status" value="1"/>
</dbReference>
<comment type="similarity">
    <text evidence="2 11">Belongs to the complex I NDUFA13 subunit family.</text>
</comment>
<dbReference type="EMBL" id="JAAOAQ010000063">
    <property type="protein sequence ID" value="KAF5569334.1"/>
    <property type="molecule type" value="Genomic_DNA"/>
</dbReference>
<evidence type="ECO:0000256" key="4">
    <source>
        <dbReference type="ARBA" id="ARBA00022660"/>
    </source>
</evidence>
<name>A0A8H5NKX9_9HYPO</name>
<evidence type="ECO:0000256" key="5">
    <source>
        <dbReference type="ARBA" id="ARBA00022692"/>
    </source>
</evidence>
<evidence type="ECO:0000256" key="7">
    <source>
        <dbReference type="ARBA" id="ARBA00022982"/>
    </source>
</evidence>
<evidence type="ECO:0000256" key="2">
    <source>
        <dbReference type="ARBA" id="ARBA00007312"/>
    </source>
</evidence>
<dbReference type="AlphaFoldDB" id="A0A8H5NKX9"/>
<organism evidence="12 13">
    <name type="scientific">Fusarium phyllophilum</name>
    <dbReference type="NCBI Taxonomy" id="47803"/>
    <lineage>
        <taxon>Eukaryota</taxon>
        <taxon>Fungi</taxon>
        <taxon>Dikarya</taxon>
        <taxon>Ascomycota</taxon>
        <taxon>Pezizomycotina</taxon>
        <taxon>Sordariomycetes</taxon>
        <taxon>Hypocreomycetidae</taxon>
        <taxon>Hypocreales</taxon>
        <taxon>Nectriaceae</taxon>
        <taxon>Fusarium</taxon>
        <taxon>Fusarium fujikuroi species complex</taxon>
    </lineage>
</organism>
<comment type="caution">
    <text evidence="12">The sequence shown here is derived from an EMBL/GenBank/DDBJ whole genome shotgun (WGS) entry which is preliminary data.</text>
</comment>
<keyword evidence="9 11" id="KW-0496">Mitochondrion</keyword>
<keyword evidence="8" id="KW-1133">Transmembrane helix</keyword>
<keyword evidence="7 11" id="KW-0249">Electron transport</keyword>
<gene>
    <name evidence="12" type="ORF">FPHYL_2149</name>
</gene>
<dbReference type="GO" id="GO:0005743">
    <property type="term" value="C:mitochondrial inner membrane"/>
    <property type="evidence" value="ECO:0007669"/>
    <property type="project" value="UniProtKB-SubCell"/>
</dbReference>
<keyword evidence="5" id="KW-0812">Transmembrane</keyword>
<evidence type="ECO:0000256" key="3">
    <source>
        <dbReference type="ARBA" id="ARBA00022448"/>
    </source>
</evidence>
<keyword evidence="3 11" id="KW-0813">Transport</keyword>
<dbReference type="OrthoDB" id="3308at2759"/>
<comment type="function">
    <text evidence="11">Complex I functions in the transfer of electrons from NADH to the respiratory chain. Accessory subunit of the mitochondrial membrane respiratory chain NADH dehydrogenase (Complex I), that is believed not to be involved in catalysis.</text>
</comment>
<protein>
    <recommendedName>
        <fullName evidence="11">NADH dehydrogenase [ubiquinone] 1 alpha subcomplex subunit 13</fullName>
    </recommendedName>
</protein>
<evidence type="ECO:0000256" key="10">
    <source>
        <dbReference type="ARBA" id="ARBA00023136"/>
    </source>
</evidence>
<evidence type="ECO:0000256" key="6">
    <source>
        <dbReference type="ARBA" id="ARBA00022792"/>
    </source>
</evidence>
<keyword evidence="4 11" id="KW-0679">Respiratory chain</keyword>
<evidence type="ECO:0000256" key="1">
    <source>
        <dbReference type="ARBA" id="ARBA00004298"/>
    </source>
</evidence>
<dbReference type="Proteomes" id="UP000582016">
    <property type="component" value="Unassembled WGS sequence"/>
</dbReference>
<accession>A0A8H5NKX9</accession>
<evidence type="ECO:0000256" key="9">
    <source>
        <dbReference type="ARBA" id="ARBA00023128"/>
    </source>
</evidence>
<dbReference type="InterPro" id="IPR009346">
    <property type="entry name" value="GRIM-19"/>
</dbReference>
<keyword evidence="10" id="KW-0472">Membrane</keyword>
<sequence>MGIPSLANPYKSTGQSAYLSTGIDWQLKSINHLTNQRPPNATANDEPARTRDDTTVATFETSERHSYLPSMPQDMPPRGGYEPVQYKRNLPAKGFRPGILLLGMGAVMGYGWYKLIGGMREANELGREKMWARINLIPLLQAEEDRDQVRRYLADQKREKELLGDNAKVYNSDRFVRPTFAVTPPPTTN</sequence>
<dbReference type="PANTHER" id="PTHR12966:SF0">
    <property type="entry name" value="NADH DEHYDROGENASE [UBIQUINONE] 1 ALPHA SUBCOMPLEX SUBUNIT 13"/>
    <property type="match status" value="1"/>
</dbReference>
<keyword evidence="6 11" id="KW-0999">Mitochondrion inner membrane</keyword>